<dbReference type="GO" id="GO:0005886">
    <property type="term" value="C:plasma membrane"/>
    <property type="evidence" value="ECO:0007669"/>
    <property type="project" value="UniProtKB-SubCell"/>
</dbReference>
<keyword evidence="3" id="KW-1003">Cell membrane</keyword>
<feature type="transmembrane region" description="Helical" evidence="7">
    <location>
        <begin position="342"/>
        <end position="363"/>
    </location>
</feature>
<evidence type="ECO:0000256" key="7">
    <source>
        <dbReference type="SAM" id="Phobius"/>
    </source>
</evidence>
<comment type="caution">
    <text evidence="8">The sequence shown here is derived from an EMBL/GenBank/DDBJ whole genome shotgun (WGS) entry which is preliminary data.</text>
</comment>
<gene>
    <name evidence="8" type="ORF">E3T50_03555</name>
</gene>
<evidence type="ECO:0000313" key="9">
    <source>
        <dbReference type="Proteomes" id="UP000297983"/>
    </source>
</evidence>
<dbReference type="PANTHER" id="PTHR34184">
    <property type="entry name" value="UPF0718 PROTEIN YCGR"/>
    <property type="match status" value="1"/>
</dbReference>
<feature type="transmembrane region" description="Helical" evidence="7">
    <location>
        <begin position="81"/>
        <end position="105"/>
    </location>
</feature>
<name>A0A4R9B131_9MICO</name>
<reference evidence="8 9" key="1">
    <citation type="submission" date="2019-03" db="EMBL/GenBank/DDBJ databases">
        <title>Genomics of glacier-inhabiting Cryobacterium strains.</title>
        <authorList>
            <person name="Liu Q."/>
            <person name="Xin Y.-H."/>
        </authorList>
    </citation>
    <scope>NUCLEOTIDE SEQUENCE [LARGE SCALE GENOMIC DNA]</scope>
    <source>
        <strain evidence="8 9">Hz16</strain>
    </source>
</reference>
<feature type="transmembrane region" description="Helical" evidence="7">
    <location>
        <begin position="43"/>
        <end position="61"/>
    </location>
</feature>
<dbReference type="EMBL" id="SOHL01000005">
    <property type="protein sequence ID" value="TFD73151.1"/>
    <property type="molecule type" value="Genomic_DNA"/>
</dbReference>
<evidence type="ECO:0000256" key="3">
    <source>
        <dbReference type="ARBA" id="ARBA00022475"/>
    </source>
</evidence>
<comment type="subcellular location">
    <subcellularLocation>
        <location evidence="1">Cell membrane</location>
        <topology evidence="1">Multi-pass membrane protein</topology>
    </subcellularLocation>
</comment>
<feature type="transmembrane region" description="Helical" evidence="7">
    <location>
        <begin position="278"/>
        <end position="294"/>
    </location>
</feature>
<dbReference type="Proteomes" id="UP000297983">
    <property type="component" value="Unassembled WGS sequence"/>
</dbReference>
<dbReference type="Pfam" id="PF03773">
    <property type="entry name" value="ArsP_1"/>
    <property type="match status" value="1"/>
</dbReference>
<dbReference type="AlphaFoldDB" id="A0A4R9B131"/>
<evidence type="ECO:0000313" key="8">
    <source>
        <dbReference type="EMBL" id="TFD73151.1"/>
    </source>
</evidence>
<keyword evidence="6 7" id="KW-0472">Membrane</keyword>
<keyword evidence="9" id="KW-1185">Reference proteome</keyword>
<evidence type="ECO:0000256" key="5">
    <source>
        <dbReference type="ARBA" id="ARBA00022989"/>
    </source>
</evidence>
<dbReference type="InterPro" id="IPR052923">
    <property type="entry name" value="UPF0718"/>
</dbReference>
<feature type="transmembrane region" description="Helical" evidence="7">
    <location>
        <begin position="159"/>
        <end position="178"/>
    </location>
</feature>
<accession>A0A4R9B131</accession>
<organism evidence="8 9">
    <name type="scientific">Cryobacterium gelidum</name>
    <dbReference type="NCBI Taxonomy" id="1259164"/>
    <lineage>
        <taxon>Bacteria</taxon>
        <taxon>Bacillati</taxon>
        <taxon>Actinomycetota</taxon>
        <taxon>Actinomycetes</taxon>
        <taxon>Micrococcales</taxon>
        <taxon>Microbacteriaceae</taxon>
        <taxon>Cryobacterium</taxon>
    </lineage>
</organism>
<sequence length="364" mass="38919">MSRTIGNHLEESVLLTDLGSAGPSTAVQRGSERIGDRRRRLKGLLLGLAVVALLAVLRMSAPQSLAAGMSDSAKDFVTLAVSVLIESLPFVFLGIFLSVVVQVWLPEGFLLRHLPRRGVLRRFAVSLIGVLIPVCECGNVPLTRGLILKGLTVAEAMTFLLAAPILNPITIITTYQAFGWDNGILVSRIAGGFLIANLIGWIYSRHPRQDTLLTSQFQAACASEGEQHSAAGKLQRSVRLFTKETSAMMPALFIGCAIAGVIQVGIPREVLVTLGTNPVWSVLALMVLAFVVSICSNVDAFFVLSFGATFLPGAIVAFLVFGPMIDIKMLVLMRTTFTARTLIQITSVVALCSAVLGLAVNYVA</sequence>
<evidence type="ECO:0000256" key="1">
    <source>
        <dbReference type="ARBA" id="ARBA00004651"/>
    </source>
</evidence>
<evidence type="ECO:0000256" key="6">
    <source>
        <dbReference type="ARBA" id="ARBA00023136"/>
    </source>
</evidence>
<keyword evidence="4 7" id="KW-0812">Transmembrane</keyword>
<dbReference type="PANTHER" id="PTHR34184:SF4">
    <property type="entry name" value="UPF0718 PROTEIN YCGR"/>
    <property type="match status" value="1"/>
</dbReference>
<feature type="transmembrane region" description="Helical" evidence="7">
    <location>
        <begin position="247"/>
        <end position="266"/>
    </location>
</feature>
<proteinExistence type="inferred from homology"/>
<feature type="transmembrane region" description="Helical" evidence="7">
    <location>
        <begin position="185"/>
        <end position="203"/>
    </location>
</feature>
<feature type="transmembrane region" description="Helical" evidence="7">
    <location>
        <begin position="300"/>
        <end position="321"/>
    </location>
</feature>
<dbReference type="InterPro" id="IPR005524">
    <property type="entry name" value="DUF318"/>
</dbReference>
<evidence type="ECO:0000256" key="4">
    <source>
        <dbReference type="ARBA" id="ARBA00022692"/>
    </source>
</evidence>
<evidence type="ECO:0000256" key="2">
    <source>
        <dbReference type="ARBA" id="ARBA00006386"/>
    </source>
</evidence>
<protein>
    <submittedName>
        <fullName evidence="8">Permease</fullName>
    </submittedName>
</protein>
<comment type="similarity">
    <text evidence="2">Belongs to the UPF0718 family.</text>
</comment>
<keyword evidence="5 7" id="KW-1133">Transmembrane helix</keyword>